<dbReference type="EMBL" id="LJQN01000106">
    <property type="protein sequence ID" value="KPX53341.1"/>
    <property type="molecule type" value="Genomic_DNA"/>
</dbReference>
<dbReference type="GO" id="GO:0006351">
    <property type="term" value="P:DNA-templated transcription"/>
    <property type="evidence" value="ECO:0007669"/>
    <property type="project" value="TreeGrafter"/>
</dbReference>
<dbReference type="InterPro" id="IPR058163">
    <property type="entry name" value="LysR-type_TF_proteobact-type"/>
</dbReference>
<dbReference type="GO" id="GO:0043565">
    <property type="term" value="F:sequence-specific DNA binding"/>
    <property type="evidence" value="ECO:0007669"/>
    <property type="project" value="TreeGrafter"/>
</dbReference>
<dbReference type="Proteomes" id="UP000050545">
    <property type="component" value="Unassembled WGS sequence"/>
</dbReference>
<evidence type="ECO:0000313" key="7">
    <source>
        <dbReference type="Proteomes" id="UP000050545"/>
    </source>
</evidence>
<dbReference type="InterPro" id="IPR005119">
    <property type="entry name" value="LysR_subst-bd"/>
</dbReference>
<dbReference type="PROSITE" id="PS50931">
    <property type="entry name" value="HTH_LYSR"/>
    <property type="match status" value="1"/>
</dbReference>
<sequence length="314" mass="35154">MMVSYHMTERIPPLYALRAFEVAARSCSFTRAAQELSLTQSAISRHIRTLEETLGCRLFERNGPRLSLSDEGRRLSSQLKIGFRIIEDACQPFRGQGANLRLKSPSTLTMRWLLHALESFKKPAPALPVQLSSVWMDFDSVDFYSEPFDCAILLGNGSFGAEVETCKLFDEWLIPICSADTLGDQPWGTERLQAAELIHPSSDRRDWRRWLSRMDLSGQVTLSKGKVFDTLDQGITAAVRGHGVSIGDLFLVADDLNEGQVFLPFNSAVGTGDAYYLVWLQDSFKRQRVLELRDHLLTCLPDISGIAVELLAAP</sequence>
<protein>
    <submittedName>
        <fullName evidence="6">LysR family transcriptional regulator</fullName>
    </submittedName>
</protein>
<dbReference type="Pfam" id="PF03466">
    <property type="entry name" value="LysR_substrate"/>
    <property type="match status" value="1"/>
</dbReference>
<keyword evidence="4" id="KW-0804">Transcription</keyword>
<dbReference type="InterPro" id="IPR000847">
    <property type="entry name" value="LysR_HTH_N"/>
</dbReference>
<organism evidence="6 7">
    <name type="scientific">Pseudomonas amygdali pv. hibisci</name>
    <dbReference type="NCBI Taxonomy" id="251723"/>
    <lineage>
        <taxon>Bacteria</taxon>
        <taxon>Pseudomonadati</taxon>
        <taxon>Pseudomonadota</taxon>
        <taxon>Gammaproteobacteria</taxon>
        <taxon>Pseudomonadales</taxon>
        <taxon>Pseudomonadaceae</taxon>
        <taxon>Pseudomonas</taxon>
        <taxon>Pseudomonas amygdali</taxon>
    </lineage>
</organism>
<evidence type="ECO:0000256" key="4">
    <source>
        <dbReference type="ARBA" id="ARBA00023163"/>
    </source>
</evidence>
<dbReference type="PRINTS" id="PR00039">
    <property type="entry name" value="HTHLYSR"/>
</dbReference>
<keyword evidence="2" id="KW-0805">Transcription regulation</keyword>
<dbReference type="GO" id="GO:0003700">
    <property type="term" value="F:DNA-binding transcription factor activity"/>
    <property type="evidence" value="ECO:0007669"/>
    <property type="project" value="InterPro"/>
</dbReference>
<dbReference type="AlphaFoldDB" id="A0AB34U5U3"/>
<comment type="caution">
    <text evidence="6">The sequence shown here is derived from an EMBL/GenBank/DDBJ whole genome shotgun (WGS) entry which is preliminary data.</text>
</comment>
<dbReference type="PANTHER" id="PTHR30537:SF26">
    <property type="entry name" value="GLYCINE CLEAVAGE SYSTEM TRANSCRIPTIONAL ACTIVATOR"/>
    <property type="match status" value="1"/>
</dbReference>
<evidence type="ECO:0000256" key="3">
    <source>
        <dbReference type="ARBA" id="ARBA00023125"/>
    </source>
</evidence>
<gene>
    <name evidence="6" type="ORF">ALO67_05295</name>
</gene>
<dbReference type="SUPFAM" id="SSF53850">
    <property type="entry name" value="Periplasmic binding protein-like II"/>
    <property type="match status" value="1"/>
</dbReference>
<dbReference type="Gene3D" id="1.10.10.10">
    <property type="entry name" value="Winged helix-like DNA-binding domain superfamily/Winged helix DNA-binding domain"/>
    <property type="match status" value="1"/>
</dbReference>
<evidence type="ECO:0000259" key="5">
    <source>
        <dbReference type="PROSITE" id="PS50931"/>
    </source>
</evidence>
<comment type="similarity">
    <text evidence="1">Belongs to the LysR transcriptional regulatory family.</text>
</comment>
<proteinExistence type="inferred from homology"/>
<feature type="domain" description="HTH lysR-type" evidence="5">
    <location>
        <begin position="12"/>
        <end position="69"/>
    </location>
</feature>
<name>A0AB34U5U3_PSEA0</name>
<dbReference type="SUPFAM" id="SSF46785">
    <property type="entry name" value="Winged helix' DNA-binding domain"/>
    <property type="match status" value="1"/>
</dbReference>
<dbReference type="InterPro" id="IPR036388">
    <property type="entry name" value="WH-like_DNA-bd_sf"/>
</dbReference>
<dbReference type="Gene3D" id="3.40.190.10">
    <property type="entry name" value="Periplasmic binding protein-like II"/>
    <property type="match status" value="2"/>
</dbReference>
<evidence type="ECO:0000256" key="2">
    <source>
        <dbReference type="ARBA" id="ARBA00023015"/>
    </source>
</evidence>
<dbReference type="PANTHER" id="PTHR30537">
    <property type="entry name" value="HTH-TYPE TRANSCRIPTIONAL REGULATOR"/>
    <property type="match status" value="1"/>
</dbReference>
<reference evidence="6 7" key="1">
    <citation type="submission" date="2015-09" db="EMBL/GenBank/DDBJ databases">
        <title>Genome announcement of multiple Pseudomonas syringae strains.</title>
        <authorList>
            <person name="Thakur S."/>
            <person name="Wang P.W."/>
            <person name="Gong Y."/>
            <person name="Weir B.S."/>
            <person name="Guttman D.S."/>
        </authorList>
    </citation>
    <scope>NUCLEOTIDE SEQUENCE [LARGE SCALE GENOMIC DNA]</scope>
    <source>
        <strain evidence="6 7">ICMP9623</strain>
    </source>
</reference>
<dbReference type="InterPro" id="IPR036390">
    <property type="entry name" value="WH_DNA-bd_sf"/>
</dbReference>
<dbReference type="Pfam" id="PF00126">
    <property type="entry name" value="HTH_1"/>
    <property type="match status" value="1"/>
</dbReference>
<evidence type="ECO:0000313" key="6">
    <source>
        <dbReference type="EMBL" id="KPX53341.1"/>
    </source>
</evidence>
<keyword evidence="3" id="KW-0238">DNA-binding</keyword>
<evidence type="ECO:0000256" key="1">
    <source>
        <dbReference type="ARBA" id="ARBA00009437"/>
    </source>
</evidence>
<accession>A0AB34U5U3</accession>